<dbReference type="FunFam" id="3.30.160.60:FF:001480">
    <property type="entry name" value="Si:cabz01071911.3"/>
    <property type="match status" value="1"/>
</dbReference>
<accession>A0A834MNQ1</accession>
<evidence type="ECO:0000313" key="15">
    <source>
        <dbReference type="Proteomes" id="UP000625711"/>
    </source>
</evidence>
<evidence type="ECO:0000256" key="4">
    <source>
        <dbReference type="ARBA" id="ARBA00022737"/>
    </source>
</evidence>
<feature type="domain" description="C2H2-type" evidence="13">
    <location>
        <begin position="167"/>
        <end position="194"/>
    </location>
</feature>
<feature type="domain" description="C2H2-type" evidence="13">
    <location>
        <begin position="110"/>
        <end position="137"/>
    </location>
</feature>
<dbReference type="GO" id="GO:0008270">
    <property type="term" value="F:zinc ion binding"/>
    <property type="evidence" value="ECO:0007669"/>
    <property type="project" value="UniProtKB-KW"/>
</dbReference>
<dbReference type="FunFam" id="3.30.160.60:FF:000446">
    <property type="entry name" value="Zinc finger protein"/>
    <property type="match status" value="2"/>
</dbReference>
<comment type="subcellular location">
    <subcellularLocation>
        <location evidence="1">Nucleus</location>
    </subcellularLocation>
</comment>
<dbReference type="GO" id="GO:0000981">
    <property type="term" value="F:DNA-binding transcription factor activity, RNA polymerase II-specific"/>
    <property type="evidence" value="ECO:0007669"/>
    <property type="project" value="TreeGrafter"/>
</dbReference>
<dbReference type="GO" id="GO:0000977">
    <property type="term" value="F:RNA polymerase II transcription regulatory region sequence-specific DNA binding"/>
    <property type="evidence" value="ECO:0007669"/>
    <property type="project" value="TreeGrafter"/>
</dbReference>
<evidence type="ECO:0000256" key="11">
    <source>
        <dbReference type="PROSITE-ProRule" id="PRU00042"/>
    </source>
</evidence>
<evidence type="ECO:0000256" key="1">
    <source>
        <dbReference type="ARBA" id="ARBA00004123"/>
    </source>
</evidence>
<dbReference type="InterPro" id="IPR036236">
    <property type="entry name" value="Znf_C2H2_sf"/>
</dbReference>
<feature type="domain" description="C2H2-type" evidence="13">
    <location>
        <begin position="290"/>
        <end position="317"/>
    </location>
</feature>
<evidence type="ECO:0000256" key="6">
    <source>
        <dbReference type="ARBA" id="ARBA00022833"/>
    </source>
</evidence>
<protein>
    <recommendedName>
        <fullName evidence="13">C2H2-type domain-containing protein</fullName>
    </recommendedName>
</protein>
<gene>
    <name evidence="14" type="ORF">GWI33_008337</name>
</gene>
<dbReference type="FunFam" id="3.30.160.60:FF:001009">
    <property type="entry name" value="Zinc finger protein 26"/>
    <property type="match status" value="1"/>
</dbReference>
<keyword evidence="7" id="KW-0805">Transcription regulation</keyword>
<comment type="caution">
    <text evidence="14">The sequence shown here is derived from an EMBL/GenBank/DDBJ whole genome shotgun (WGS) entry which is preliminary data.</text>
</comment>
<evidence type="ECO:0000256" key="9">
    <source>
        <dbReference type="ARBA" id="ARBA00023163"/>
    </source>
</evidence>
<dbReference type="PROSITE" id="PS50157">
    <property type="entry name" value="ZINC_FINGER_C2H2_2"/>
    <property type="match status" value="9"/>
</dbReference>
<feature type="domain" description="C2H2-type" evidence="13">
    <location>
        <begin position="318"/>
        <end position="345"/>
    </location>
</feature>
<evidence type="ECO:0000256" key="5">
    <source>
        <dbReference type="ARBA" id="ARBA00022771"/>
    </source>
</evidence>
<keyword evidence="6" id="KW-0862">Zinc</keyword>
<evidence type="ECO:0000256" key="7">
    <source>
        <dbReference type="ARBA" id="ARBA00023015"/>
    </source>
</evidence>
<organism evidence="14 15">
    <name type="scientific">Rhynchophorus ferrugineus</name>
    <name type="common">Red palm weevil</name>
    <name type="synonym">Curculio ferrugineus</name>
    <dbReference type="NCBI Taxonomy" id="354439"/>
    <lineage>
        <taxon>Eukaryota</taxon>
        <taxon>Metazoa</taxon>
        <taxon>Ecdysozoa</taxon>
        <taxon>Arthropoda</taxon>
        <taxon>Hexapoda</taxon>
        <taxon>Insecta</taxon>
        <taxon>Pterygota</taxon>
        <taxon>Neoptera</taxon>
        <taxon>Endopterygota</taxon>
        <taxon>Coleoptera</taxon>
        <taxon>Polyphaga</taxon>
        <taxon>Cucujiformia</taxon>
        <taxon>Curculionidae</taxon>
        <taxon>Dryophthorinae</taxon>
        <taxon>Rhynchophorus</taxon>
    </lineage>
</organism>
<evidence type="ECO:0000256" key="3">
    <source>
        <dbReference type="ARBA" id="ARBA00022723"/>
    </source>
</evidence>
<feature type="domain" description="C2H2-type" evidence="13">
    <location>
        <begin position="41"/>
        <end position="68"/>
    </location>
</feature>
<proteinExistence type="inferred from homology"/>
<keyword evidence="3" id="KW-0479">Metal-binding</keyword>
<keyword evidence="9" id="KW-0804">Transcription</keyword>
<evidence type="ECO:0000256" key="2">
    <source>
        <dbReference type="ARBA" id="ARBA00006991"/>
    </source>
</evidence>
<evidence type="ECO:0000313" key="14">
    <source>
        <dbReference type="EMBL" id="KAF7286034.1"/>
    </source>
</evidence>
<evidence type="ECO:0000256" key="8">
    <source>
        <dbReference type="ARBA" id="ARBA00023125"/>
    </source>
</evidence>
<evidence type="ECO:0000256" key="12">
    <source>
        <dbReference type="SAM" id="MobiDB-lite"/>
    </source>
</evidence>
<feature type="domain" description="C2H2-type" evidence="13">
    <location>
        <begin position="83"/>
        <end position="111"/>
    </location>
</feature>
<dbReference type="SMART" id="SM00355">
    <property type="entry name" value="ZnF_C2H2"/>
    <property type="match status" value="11"/>
</dbReference>
<feature type="region of interest" description="Disordered" evidence="12">
    <location>
        <begin position="1"/>
        <end position="31"/>
    </location>
</feature>
<dbReference type="FunFam" id="3.30.160.60:FF:000193">
    <property type="entry name" value="Zinc finger protein 300"/>
    <property type="match status" value="1"/>
</dbReference>
<dbReference type="SUPFAM" id="SSF57667">
    <property type="entry name" value="beta-beta-alpha zinc fingers"/>
    <property type="match status" value="4"/>
</dbReference>
<keyword evidence="4" id="KW-0677">Repeat</keyword>
<dbReference type="Pfam" id="PF12874">
    <property type="entry name" value="zf-met"/>
    <property type="match status" value="1"/>
</dbReference>
<keyword evidence="15" id="KW-1185">Reference proteome</keyword>
<feature type="domain" description="C2H2-type" evidence="13">
    <location>
        <begin position="195"/>
        <end position="218"/>
    </location>
</feature>
<keyword evidence="8" id="KW-0238">DNA-binding</keyword>
<reference evidence="14" key="1">
    <citation type="submission" date="2020-08" db="EMBL/GenBank/DDBJ databases">
        <title>Genome sequencing and assembly of the red palm weevil Rhynchophorus ferrugineus.</title>
        <authorList>
            <person name="Dias G.B."/>
            <person name="Bergman C.M."/>
            <person name="Manee M."/>
        </authorList>
    </citation>
    <scope>NUCLEOTIDE SEQUENCE</scope>
    <source>
        <strain evidence="14">AA-2017</strain>
        <tissue evidence="14">Whole larva</tissue>
    </source>
</reference>
<keyword evidence="10" id="KW-0539">Nucleus</keyword>
<dbReference type="Proteomes" id="UP000625711">
    <property type="component" value="Unassembled WGS sequence"/>
</dbReference>
<dbReference type="GO" id="GO:0005634">
    <property type="term" value="C:nucleus"/>
    <property type="evidence" value="ECO:0007669"/>
    <property type="project" value="UniProtKB-SubCell"/>
</dbReference>
<keyword evidence="5 11" id="KW-0863">Zinc-finger</keyword>
<dbReference type="Pfam" id="PF13912">
    <property type="entry name" value="zf-C2H2_6"/>
    <property type="match status" value="1"/>
</dbReference>
<name>A0A834MNQ1_RHYFE</name>
<dbReference type="PANTHER" id="PTHR24409">
    <property type="entry name" value="ZINC FINGER PROTEIN 142"/>
    <property type="match status" value="1"/>
</dbReference>
<dbReference type="Gene3D" id="3.30.160.60">
    <property type="entry name" value="Classic Zinc Finger"/>
    <property type="match status" value="8"/>
</dbReference>
<dbReference type="EMBL" id="JAACXV010000039">
    <property type="protein sequence ID" value="KAF7286034.1"/>
    <property type="molecule type" value="Genomic_DNA"/>
</dbReference>
<dbReference type="Pfam" id="PF00096">
    <property type="entry name" value="zf-C2H2"/>
    <property type="match status" value="6"/>
</dbReference>
<comment type="similarity">
    <text evidence="2">Belongs to the krueppel C2H2-type zinc-finger protein family.</text>
</comment>
<dbReference type="AlphaFoldDB" id="A0A834MNQ1"/>
<dbReference type="PANTHER" id="PTHR24409:SF295">
    <property type="entry name" value="AZ2-RELATED"/>
    <property type="match status" value="1"/>
</dbReference>
<sequence>MNSENAVASSKTKIKGDSESTATEQNKKKRRKRSANFDKTWICKKCPEVFSTCRLLKIHRKSHLKNDPVEVHTYKYDAIQDIYVCSTCSAEFPDEEEAKDHIKSRHEKEYKCKECGKSFKTPYEMGCHLAVHDADGNSKCPLCSYKTPKRGALLIHINYVHLRKFSYFCETCGKGFNDQLIYKEHANEHLGLRPFTCVVCEKSFTYSRYLYTHQVRAHRVQIDGQLLPNQCPYCNRKYSKPETLEKHLLETHFKTTPHEKKHLCVTCGKGFAQRSKLVMHERVHTGYKPYACKYCEKCFTKKDYLVMHERVHSGEKPFSCEYCGKCFNQGAPLRIHLRIHTGEKPYACPICLMRFSSRGALNLHKNCIAFNSIPF</sequence>
<feature type="domain" description="C2H2-type" evidence="13">
    <location>
        <begin position="262"/>
        <end position="289"/>
    </location>
</feature>
<evidence type="ECO:0000259" key="13">
    <source>
        <dbReference type="PROSITE" id="PS50157"/>
    </source>
</evidence>
<dbReference type="InterPro" id="IPR013087">
    <property type="entry name" value="Znf_C2H2_type"/>
</dbReference>
<dbReference type="OrthoDB" id="3437960at2759"/>
<dbReference type="PROSITE" id="PS00028">
    <property type="entry name" value="ZINC_FINGER_C2H2_1"/>
    <property type="match status" value="9"/>
</dbReference>
<feature type="domain" description="C2H2-type" evidence="13">
    <location>
        <begin position="229"/>
        <end position="257"/>
    </location>
</feature>
<feature type="compositionally biased region" description="Polar residues" evidence="12">
    <location>
        <begin position="1"/>
        <end position="11"/>
    </location>
</feature>
<evidence type="ECO:0000256" key="10">
    <source>
        <dbReference type="ARBA" id="ARBA00023242"/>
    </source>
</evidence>